<accession>A0A4Y2H408</accession>
<gene>
    <name evidence="2" type="ORF">AVEN_273540_1</name>
</gene>
<comment type="caution">
    <text evidence="2">The sequence shown here is derived from an EMBL/GenBank/DDBJ whole genome shotgun (WGS) entry which is preliminary data.</text>
</comment>
<name>A0A4Y2H408_ARAVE</name>
<evidence type="ECO:0000313" key="2">
    <source>
        <dbReference type="EMBL" id="GBM60237.1"/>
    </source>
</evidence>
<organism evidence="2 3">
    <name type="scientific">Araneus ventricosus</name>
    <name type="common">Orbweaver spider</name>
    <name type="synonym">Epeira ventricosa</name>
    <dbReference type="NCBI Taxonomy" id="182803"/>
    <lineage>
        <taxon>Eukaryota</taxon>
        <taxon>Metazoa</taxon>
        <taxon>Ecdysozoa</taxon>
        <taxon>Arthropoda</taxon>
        <taxon>Chelicerata</taxon>
        <taxon>Arachnida</taxon>
        <taxon>Araneae</taxon>
        <taxon>Araneomorphae</taxon>
        <taxon>Entelegynae</taxon>
        <taxon>Araneoidea</taxon>
        <taxon>Araneidae</taxon>
        <taxon>Araneus</taxon>
    </lineage>
</organism>
<dbReference type="InterPro" id="IPR000953">
    <property type="entry name" value="Chromo/chromo_shadow_dom"/>
</dbReference>
<dbReference type="Proteomes" id="UP000499080">
    <property type="component" value="Unassembled WGS sequence"/>
</dbReference>
<keyword evidence="3" id="KW-1185">Reference proteome</keyword>
<sequence>MTPVEASKEENESLVYHNLFKEKVIRKPKFKEGDTVRTSKYKETFTRGYDPTFTEEIFTISEILKTDPITYKIKDLNGKEITGTYYEYELVKYNKKEDVYKIEKIIKKKGDKLFVKWLGYPNEFNSWISRKAISLSRKDIK</sequence>
<dbReference type="PANTHER" id="PTHR46585:SF1">
    <property type="entry name" value="CHROMO DOMAIN-CONTAINING PROTEIN"/>
    <property type="match status" value="1"/>
</dbReference>
<dbReference type="AlphaFoldDB" id="A0A4Y2H408"/>
<dbReference type="OrthoDB" id="7680611at2759"/>
<dbReference type="SUPFAM" id="SSF54160">
    <property type="entry name" value="Chromo domain-like"/>
    <property type="match status" value="1"/>
</dbReference>
<reference evidence="2 3" key="1">
    <citation type="journal article" date="2019" name="Sci. Rep.">
        <title>Orb-weaving spider Araneus ventricosus genome elucidates the spidroin gene catalogue.</title>
        <authorList>
            <person name="Kono N."/>
            <person name="Nakamura H."/>
            <person name="Ohtoshi R."/>
            <person name="Moran D.A.P."/>
            <person name="Shinohara A."/>
            <person name="Yoshida Y."/>
            <person name="Fujiwara M."/>
            <person name="Mori M."/>
            <person name="Tomita M."/>
            <person name="Arakawa K."/>
        </authorList>
    </citation>
    <scope>NUCLEOTIDE SEQUENCE [LARGE SCALE GENOMIC DNA]</scope>
</reference>
<dbReference type="Gene3D" id="2.40.50.40">
    <property type="match status" value="1"/>
</dbReference>
<evidence type="ECO:0000313" key="3">
    <source>
        <dbReference type="Proteomes" id="UP000499080"/>
    </source>
</evidence>
<dbReference type="GO" id="GO:0005694">
    <property type="term" value="C:chromosome"/>
    <property type="evidence" value="ECO:0007669"/>
    <property type="project" value="UniProtKB-ARBA"/>
</dbReference>
<proteinExistence type="predicted"/>
<dbReference type="EMBL" id="BGPR01001716">
    <property type="protein sequence ID" value="GBM60237.1"/>
    <property type="molecule type" value="Genomic_DNA"/>
</dbReference>
<protein>
    <recommendedName>
        <fullName evidence="1">Chromo domain-containing protein</fullName>
    </recommendedName>
</protein>
<evidence type="ECO:0000259" key="1">
    <source>
        <dbReference type="PROSITE" id="PS50013"/>
    </source>
</evidence>
<feature type="domain" description="Chromo" evidence="1">
    <location>
        <begin position="100"/>
        <end position="141"/>
    </location>
</feature>
<dbReference type="PANTHER" id="PTHR46585">
    <property type="entry name" value="INTEGRASE CORE DOMAIN CONTAINING PROTEIN"/>
    <property type="match status" value="1"/>
</dbReference>
<dbReference type="InterPro" id="IPR016197">
    <property type="entry name" value="Chromo-like_dom_sf"/>
</dbReference>
<dbReference type="PROSITE" id="PS50013">
    <property type="entry name" value="CHROMO_2"/>
    <property type="match status" value="1"/>
</dbReference>